<reference evidence="1" key="1">
    <citation type="submission" date="2018-02" db="EMBL/GenBank/DDBJ databases">
        <title>Rhizophora mucronata_Transcriptome.</title>
        <authorList>
            <person name="Meera S.P."/>
            <person name="Sreeshan A."/>
            <person name="Augustine A."/>
        </authorList>
    </citation>
    <scope>NUCLEOTIDE SEQUENCE</scope>
    <source>
        <tissue evidence="1">Leaf</tissue>
    </source>
</reference>
<protein>
    <submittedName>
        <fullName evidence="1">Uncharacterized protein</fullName>
    </submittedName>
</protein>
<accession>A0A2P2IXR8</accession>
<dbReference type="AlphaFoldDB" id="A0A2P2IXR8"/>
<sequence>MQISSKFIWRINLEHTVILI</sequence>
<proteinExistence type="predicted"/>
<dbReference type="EMBL" id="GGEC01005528">
    <property type="protein sequence ID" value="MBW86011.1"/>
    <property type="molecule type" value="Transcribed_RNA"/>
</dbReference>
<organism evidence="1">
    <name type="scientific">Rhizophora mucronata</name>
    <name type="common">Asiatic mangrove</name>
    <dbReference type="NCBI Taxonomy" id="61149"/>
    <lineage>
        <taxon>Eukaryota</taxon>
        <taxon>Viridiplantae</taxon>
        <taxon>Streptophyta</taxon>
        <taxon>Embryophyta</taxon>
        <taxon>Tracheophyta</taxon>
        <taxon>Spermatophyta</taxon>
        <taxon>Magnoliopsida</taxon>
        <taxon>eudicotyledons</taxon>
        <taxon>Gunneridae</taxon>
        <taxon>Pentapetalae</taxon>
        <taxon>rosids</taxon>
        <taxon>fabids</taxon>
        <taxon>Malpighiales</taxon>
        <taxon>Rhizophoraceae</taxon>
        <taxon>Rhizophora</taxon>
    </lineage>
</organism>
<name>A0A2P2IXR8_RHIMU</name>
<evidence type="ECO:0000313" key="1">
    <source>
        <dbReference type="EMBL" id="MBW86011.1"/>
    </source>
</evidence>